<keyword evidence="3" id="KW-1185">Reference proteome</keyword>
<reference evidence="3" key="1">
    <citation type="journal article" date="2019" name="Int. J. Syst. Evol. Microbiol.">
        <title>The Global Catalogue of Microorganisms (GCM) 10K type strain sequencing project: providing services to taxonomists for standard genome sequencing and annotation.</title>
        <authorList>
            <consortium name="The Broad Institute Genomics Platform"/>
            <consortium name="The Broad Institute Genome Sequencing Center for Infectious Disease"/>
            <person name="Wu L."/>
            <person name="Ma J."/>
        </authorList>
    </citation>
    <scope>NUCLEOTIDE SEQUENCE [LARGE SCALE GENOMIC DNA]</scope>
    <source>
        <strain evidence="3">NBRC 108730</strain>
    </source>
</reference>
<organism evidence="2 3">
    <name type="scientific">Angustibacter aerolatus</name>
    <dbReference type="NCBI Taxonomy" id="1162965"/>
    <lineage>
        <taxon>Bacteria</taxon>
        <taxon>Bacillati</taxon>
        <taxon>Actinomycetota</taxon>
        <taxon>Actinomycetes</taxon>
        <taxon>Kineosporiales</taxon>
        <taxon>Kineosporiaceae</taxon>
    </lineage>
</organism>
<accession>A0ABQ6JDQ3</accession>
<feature type="compositionally biased region" description="Polar residues" evidence="1">
    <location>
        <begin position="88"/>
        <end position="98"/>
    </location>
</feature>
<evidence type="ECO:0000313" key="2">
    <source>
        <dbReference type="EMBL" id="GMA85934.1"/>
    </source>
</evidence>
<name>A0ABQ6JDQ3_9ACTN</name>
<feature type="compositionally biased region" description="Low complexity" evidence="1">
    <location>
        <begin position="49"/>
        <end position="78"/>
    </location>
</feature>
<evidence type="ECO:0000313" key="3">
    <source>
        <dbReference type="Proteomes" id="UP001157017"/>
    </source>
</evidence>
<comment type="caution">
    <text evidence="2">The sequence shown here is derived from an EMBL/GenBank/DDBJ whole genome shotgun (WGS) entry which is preliminary data.</text>
</comment>
<dbReference type="Proteomes" id="UP001157017">
    <property type="component" value="Unassembled WGS sequence"/>
</dbReference>
<protein>
    <submittedName>
        <fullName evidence="2">Uncharacterized protein</fullName>
    </submittedName>
</protein>
<feature type="compositionally biased region" description="Low complexity" evidence="1">
    <location>
        <begin position="1"/>
        <end position="18"/>
    </location>
</feature>
<evidence type="ECO:0000256" key="1">
    <source>
        <dbReference type="SAM" id="MobiDB-lite"/>
    </source>
</evidence>
<proteinExistence type="predicted"/>
<sequence>MPDTTSAEASTSSSGAATPDPLRPNRYGALKTPVARSSSRSGSVFTTCAPTPSSAPATTSQDGGTSPGGTPSRTTAGSVPKAVAYGTHDSTVRLSPRS</sequence>
<dbReference type="EMBL" id="BSUZ01000001">
    <property type="protein sequence ID" value="GMA85934.1"/>
    <property type="molecule type" value="Genomic_DNA"/>
</dbReference>
<feature type="compositionally biased region" description="Polar residues" evidence="1">
    <location>
        <begin position="35"/>
        <end position="48"/>
    </location>
</feature>
<gene>
    <name evidence="2" type="ORF">GCM10025868_11840</name>
</gene>
<feature type="region of interest" description="Disordered" evidence="1">
    <location>
        <begin position="1"/>
        <end position="98"/>
    </location>
</feature>